<dbReference type="AlphaFoldDB" id="A0A484WPP8"/>
<evidence type="ECO:0000313" key="2">
    <source>
        <dbReference type="EMBL" id="VFS13940.1"/>
    </source>
</evidence>
<dbReference type="SMART" id="SM00155">
    <property type="entry name" value="PLDc"/>
    <property type="match status" value="1"/>
</dbReference>
<dbReference type="Pfam" id="PF13091">
    <property type="entry name" value="PLDc_2"/>
    <property type="match status" value="1"/>
</dbReference>
<accession>A0A484WPP8</accession>
<dbReference type="Proteomes" id="UP000372890">
    <property type="component" value="Unassembled WGS sequence"/>
</dbReference>
<dbReference type="EMBL" id="CAADIS010000003">
    <property type="protein sequence ID" value="VFS13940.1"/>
    <property type="molecule type" value="Genomic_DNA"/>
</dbReference>
<sequence>MKCSWREGNKIQLLENGEQYYPAVFKAIGEAQERIILETFIWFEDDVGKQLHAALLAAAQRGVKAEVLLDGYGSPDLSDEFVNELTAAGVVFRYYDPRPRLFGMRTNVFRRMHRKIVVIDARIAFIGGLNYSAEHMSSYGPEAKQDYAVSPRRADCRRYSPV</sequence>
<dbReference type="GO" id="GO:0016020">
    <property type="term" value="C:membrane"/>
    <property type="evidence" value="ECO:0007669"/>
    <property type="project" value="TreeGrafter"/>
</dbReference>
<organism evidence="2 3">
    <name type="scientific">Escherichia coli</name>
    <dbReference type="NCBI Taxonomy" id="562"/>
    <lineage>
        <taxon>Bacteria</taxon>
        <taxon>Pseudomonadati</taxon>
        <taxon>Pseudomonadota</taxon>
        <taxon>Gammaproteobacteria</taxon>
        <taxon>Enterobacterales</taxon>
        <taxon>Enterobacteriaceae</taxon>
        <taxon>Escherichia</taxon>
    </lineage>
</organism>
<keyword evidence="2" id="KW-0808">Transferase</keyword>
<dbReference type="EC" id="2.7.8.-" evidence="2"/>
<name>A0A484WPP8_ECOLX</name>
<dbReference type="Gene3D" id="3.30.870.10">
    <property type="entry name" value="Endonuclease Chain A"/>
    <property type="match status" value="1"/>
</dbReference>
<dbReference type="PROSITE" id="PS50035">
    <property type="entry name" value="PLD"/>
    <property type="match status" value="1"/>
</dbReference>
<dbReference type="InterPro" id="IPR025202">
    <property type="entry name" value="PLD-like_dom"/>
</dbReference>
<proteinExistence type="predicted"/>
<dbReference type="NCBIfam" id="NF008427">
    <property type="entry name" value="PRK11263.1"/>
    <property type="match status" value="1"/>
</dbReference>
<evidence type="ECO:0000313" key="3">
    <source>
        <dbReference type="Proteomes" id="UP000372890"/>
    </source>
</evidence>
<gene>
    <name evidence="2" type="primary">ybhO_1</name>
    <name evidence="2" type="ORF">NCTC9001_01404</name>
</gene>
<evidence type="ECO:0000259" key="1">
    <source>
        <dbReference type="PROSITE" id="PS50035"/>
    </source>
</evidence>
<dbReference type="GO" id="GO:0032049">
    <property type="term" value="P:cardiolipin biosynthetic process"/>
    <property type="evidence" value="ECO:0007669"/>
    <property type="project" value="UniProtKB-ARBA"/>
</dbReference>
<dbReference type="PANTHER" id="PTHR21248">
    <property type="entry name" value="CARDIOLIPIN SYNTHASE"/>
    <property type="match status" value="1"/>
</dbReference>
<dbReference type="CDD" id="cd09110">
    <property type="entry name" value="PLDc_CLS_1"/>
    <property type="match status" value="1"/>
</dbReference>
<protein>
    <submittedName>
        <fullName evidence="2">Putative phospholipase</fullName>
        <ecNumber evidence="2">2.7.8.-</ecNumber>
    </submittedName>
</protein>
<dbReference type="GO" id="GO:0008808">
    <property type="term" value="F:cardiolipin synthase activity"/>
    <property type="evidence" value="ECO:0007669"/>
    <property type="project" value="TreeGrafter"/>
</dbReference>
<reference evidence="2 3" key="1">
    <citation type="submission" date="2019-03" db="EMBL/GenBank/DDBJ databases">
        <authorList>
            <consortium name="Pathogen Informatics"/>
        </authorList>
    </citation>
    <scope>NUCLEOTIDE SEQUENCE [LARGE SCALE GENOMIC DNA]</scope>
    <source>
        <strain evidence="2 3">NCTC9001</strain>
    </source>
</reference>
<dbReference type="SUPFAM" id="SSF56024">
    <property type="entry name" value="Phospholipase D/nuclease"/>
    <property type="match status" value="1"/>
</dbReference>
<feature type="domain" description="PLD phosphodiesterase" evidence="1">
    <location>
        <begin position="108"/>
        <end position="135"/>
    </location>
</feature>
<dbReference type="FunFam" id="3.30.870.10:FF:000016">
    <property type="entry name" value="Cardiolipin synthase B"/>
    <property type="match status" value="1"/>
</dbReference>
<dbReference type="InterPro" id="IPR001736">
    <property type="entry name" value="PLipase_D/transphosphatidylase"/>
</dbReference>
<dbReference type="PANTHER" id="PTHR21248:SF23">
    <property type="entry name" value="CARDIOLIPIN SYNTHASE B"/>
    <property type="match status" value="1"/>
</dbReference>